<dbReference type="AlphaFoldDB" id="A0A0A9A0Y6"/>
<organism evidence="2">
    <name type="scientific">Arundo donax</name>
    <name type="common">Giant reed</name>
    <name type="synonym">Donax arundinaceus</name>
    <dbReference type="NCBI Taxonomy" id="35708"/>
    <lineage>
        <taxon>Eukaryota</taxon>
        <taxon>Viridiplantae</taxon>
        <taxon>Streptophyta</taxon>
        <taxon>Embryophyta</taxon>
        <taxon>Tracheophyta</taxon>
        <taxon>Spermatophyta</taxon>
        <taxon>Magnoliopsida</taxon>
        <taxon>Liliopsida</taxon>
        <taxon>Poales</taxon>
        <taxon>Poaceae</taxon>
        <taxon>PACMAD clade</taxon>
        <taxon>Arundinoideae</taxon>
        <taxon>Arundineae</taxon>
        <taxon>Arundo</taxon>
    </lineage>
</organism>
<feature type="region of interest" description="Disordered" evidence="1">
    <location>
        <begin position="1"/>
        <end position="37"/>
    </location>
</feature>
<sequence>MPMHPPSIARRHKTSSSDPGRARRGDGGEGRGWHGECRRKQVGNEAVSVRERIHKYFRVTLLIIS</sequence>
<evidence type="ECO:0000256" key="1">
    <source>
        <dbReference type="SAM" id="MobiDB-lite"/>
    </source>
</evidence>
<reference evidence="2" key="2">
    <citation type="journal article" date="2015" name="Data Brief">
        <title>Shoot transcriptome of the giant reed, Arundo donax.</title>
        <authorList>
            <person name="Barrero R.A."/>
            <person name="Guerrero F.D."/>
            <person name="Moolhuijzen P."/>
            <person name="Goolsby J.A."/>
            <person name="Tidwell J."/>
            <person name="Bellgard S.E."/>
            <person name="Bellgard M.I."/>
        </authorList>
    </citation>
    <scope>NUCLEOTIDE SEQUENCE</scope>
    <source>
        <tissue evidence="2">Shoot tissue taken approximately 20 cm above the soil surface</tissue>
    </source>
</reference>
<protein>
    <submittedName>
        <fullName evidence="2">Uncharacterized protein</fullName>
    </submittedName>
</protein>
<reference evidence="2" key="1">
    <citation type="submission" date="2014-09" db="EMBL/GenBank/DDBJ databases">
        <authorList>
            <person name="Magalhaes I.L.F."/>
            <person name="Oliveira U."/>
            <person name="Santos F.R."/>
            <person name="Vidigal T.H.D.A."/>
            <person name="Brescovit A.D."/>
            <person name="Santos A.J."/>
        </authorList>
    </citation>
    <scope>NUCLEOTIDE SEQUENCE</scope>
    <source>
        <tissue evidence="2">Shoot tissue taken approximately 20 cm above the soil surface</tissue>
    </source>
</reference>
<name>A0A0A9A0Y6_ARUDO</name>
<proteinExistence type="predicted"/>
<dbReference type="EMBL" id="GBRH01255240">
    <property type="protein sequence ID" value="JAD42655.1"/>
    <property type="molecule type" value="Transcribed_RNA"/>
</dbReference>
<accession>A0A0A9A0Y6</accession>
<feature type="compositionally biased region" description="Basic and acidic residues" evidence="1">
    <location>
        <begin position="20"/>
        <end position="37"/>
    </location>
</feature>
<evidence type="ECO:0000313" key="2">
    <source>
        <dbReference type="EMBL" id="JAD42655.1"/>
    </source>
</evidence>